<dbReference type="RefSeq" id="WP_201090493.1">
    <property type="nucleotide sequence ID" value="NZ_CP067393.1"/>
</dbReference>
<evidence type="ECO:0000313" key="11">
    <source>
        <dbReference type="Proteomes" id="UP000595278"/>
    </source>
</evidence>
<comment type="pathway">
    <text evidence="1 7">Cell wall biogenesis; peptidoglycan biosynthesis.</text>
</comment>
<keyword evidence="5 7" id="KW-0573">Peptidoglycan synthesis</keyword>
<feature type="chain" id="PRO_5037722891" evidence="8">
    <location>
        <begin position="33"/>
        <end position="305"/>
    </location>
</feature>
<feature type="active site" description="Nucleophile" evidence="7">
    <location>
        <position position="221"/>
    </location>
</feature>
<dbReference type="GO" id="GO:0071555">
    <property type="term" value="P:cell wall organization"/>
    <property type="evidence" value="ECO:0007669"/>
    <property type="project" value="UniProtKB-UniRule"/>
</dbReference>
<evidence type="ECO:0000256" key="3">
    <source>
        <dbReference type="ARBA" id="ARBA00022679"/>
    </source>
</evidence>
<evidence type="ECO:0000313" key="10">
    <source>
        <dbReference type="EMBL" id="QQP84596.1"/>
    </source>
</evidence>
<evidence type="ECO:0000256" key="4">
    <source>
        <dbReference type="ARBA" id="ARBA00022960"/>
    </source>
</evidence>
<evidence type="ECO:0000256" key="7">
    <source>
        <dbReference type="PROSITE-ProRule" id="PRU01373"/>
    </source>
</evidence>
<dbReference type="PANTHER" id="PTHR36699">
    <property type="entry name" value="LD-TRANSPEPTIDASE"/>
    <property type="match status" value="1"/>
</dbReference>
<dbReference type="Proteomes" id="UP000595278">
    <property type="component" value="Chromosome"/>
</dbReference>
<dbReference type="KEGG" id="eaz:JHT90_09245"/>
<dbReference type="PANTHER" id="PTHR36699:SF1">
    <property type="entry name" value="L,D-TRANSPEPTIDASE YAFK-RELATED"/>
    <property type="match status" value="1"/>
</dbReference>
<dbReference type="GO" id="GO:0008360">
    <property type="term" value="P:regulation of cell shape"/>
    <property type="evidence" value="ECO:0007669"/>
    <property type="project" value="UniProtKB-UniRule"/>
</dbReference>
<dbReference type="PROSITE" id="PS52029">
    <property type="entry name" value="LD_TPASE"/>
    <property type="match status" value="1"/>
</dbReference>
<keyword evidence="3" id="KW-0808">Transferase</keyword>
<keyword evidence="4 7" id="KW-0133">Cell shape</keyword>
<keyword evidence="11" id="KW-1185">Reference proteome</keyword>
<keyword evidence="8" id="KW-0732">Signal</keyword>
<evidence type="ECO:0000256" key="1">
    <source>
        <dbReference type="ARBA" id="ARBA00004752"/>
    </source>
</evidence>
<organism evidence="10 11">
    <name type="scientific">Entomomonas asaccharolytica</name>
    <dbReference type="NCBI Taxonomy" id="2785331"/>
    <lineage>
        <taxon>Bacteria</taxon>
        <taxon>Pseudomonadati</taxon>
        <taxon>Pseudomonadota</taxon>
        <taxon>Gammaproteobacteria</taxon>
        <taxon>Pseudomonadales</taxon>
        <taxon>Pseudomonadaceae</taxon>
        <taxon>Entomomonas</taxon>
    </lineage>
</organism>
<feature type="signal peptide" evidence="8">
    <location>
        <begin position="1"/>
        <end position="32"/>
    </location>
</feature>
<proteinExistence type="inferred from homology"/>
<evidence type="ECO:0000256" key="2">
    <source>
        <dbReference type="ARBA" id="ARBA00005992"/>
    </source>
</evidence>
<dbReference type="GO" id="GO:0004180">
    <property type="term" value="F:carboxypeptidase activity"/>
    <property type="evidence" value="ECO:0007669"/>
    <property type="project" value="UniProtKB-ARBA"/>
</dbReference>
<name>A0A974ND70_9GAMM</name>
<dbReference type="GO" id="GO:0009252">
    <property type="term" value="P:peptidoglycan biosynthetic process"/>
    <property type="evidence" value="ECO:0007669"/>
    <property type="project" value="UniProtKB-KW"/>
</dbReference>
<evidence type="ECO:0000259" key="9">
    <source>
        <dbReference type="PROSITE" id="PS52029"/>
    </source>
</evidence>
<keyword evidence="6 7" id="KW-0961">Cell wall biogenesis/degradation</keyword>
<evidence type="ECO:0000256" key="8">
    <source>
        <dbReference type="SAM" id="SignalP"/>
    </source>
</evidence>
<protein>
    <submittedName>
        <fullName evidence="10">Murein L,D-transpeptidase</fullName>
    </submittedName>
</protein>
<dbReference type="Pfam" id="PF03734">
    <property type="entry name" value="YkuD"/>
    <property type="match status" value="1"/>
</dbReference>
<feature type="domain" description="L,D-TPase catalytic" evidence="9">
    <location>
        <begin position="122"/>
        <end position="252"/>
    </location>
</feature>
<evidence type="ECO:0000256" key="5">
    <source>
        <dbReference type="ARBA" id="ARBA00022984"/>
    </source>
</evidence>
<dbReference type="AlphaFoldDB" id="A0A974ND70"/>
<accession>A0A974ND70</accession>
<dbReference type="SUPFAM" id="SSF141523">
    <property type="entry name" value="L,D-transpeptidase catalytic domain-like"/>
    <property type="match status" value="1"/>
</dbReference>
<gene>
    <name evidence="10" type="ORF">JHT90_09245</name>
</gene>
<dbReference type="InterPro" id="IPR038063">
    <property type="entry name" value="Transpep_catalytic_dom"/>
</dbReference>
<dbReference type="EMBL" id="CP067393">
    <property type="protein sequence ID" value="QQP84596.1"/>
    <property type="molecule type" value="Genomic_DNA"/>
</dbReference>
<evidence type="ECO:0000256" key="6">
    <source>
        <dbReference type="ARBA" id="ARBA00023316"/>
    </source>
</evidence>
<reference evidence="10 11" key="1">
    <citation type="submission" date="2021-01" db="EMBL/GenBank/DDBJ databases">
        <title>Entomomonas sp. F2A isolated from a house cricket (Acheta domesticus).</title>
        <authorList>
            <person name="Spergser J."/>
            <person name="Busse H.-J."/>
        </authorList>
    </citation>
    <scope>NUCLEOTIDE SEQUENCE [LARGE SCALE GENOMIC DNA]</scope>
    <source>
        <strain evidence="10 11">F2A</strain>
    </source>
</reference>
<dbReference type="GO" id="GO:0016740">
    <property type="term" value="F:transferase activity"/>
    <property type="evidence" value="ECO:0007669"/>
    <property type="project" value="UniProtKB-KW"/>
</dbReference>
<comment type="similarity">
    <text evidence="2">Belongs to the YkuD family.</text>
</comment>
<sequence>MIFKQCAIKQGLAVLGSVSLLMTSLWVAPIQAQWLDDPASQPVGKSLVVNDRAVSQLLPPAKEASQEIGDYAVDNKQANITLAMNTIPNIPNSTRASNVINQYTPILKRQLEGRGLQLGSPILIRIFKVPSILEVWIKKDNKYVLFKTYAICRFSGKLGPKLKNGDHQAPEGFYTVPASALNPNSSYFLSFNIGYPNQYDRYYNRTGSLLMVHGECASVGCYAMTNTRMSEIYTLMYKAFANGQTGIQVHAYPFALTDNNMRKMKKHPWYGFWLNLKQGYDTFNTTHQPLRVSVNEGRYQFKTIN</sequence>
<dbReference type="InterPro" id="IPR005490">
    <property type="entry name" value="LD_TPept_cat_dom"/>
</dbReference>
<feature type="active site" description="Proton donor/acceptor" evidence="7">
    <location>
        <position position="213"/>
    </location>
</feature>